<dbReference type="EMBL" id="JBEPMM010000006">
    <property type="protein sequence ID" value="MET3693038.1"/>
    <property type="molecule type" value="Genomic_DNA"/>
</dbReference>
<sequence>MLHSDPLQPRPTLVNPSHLASAVDQLGHHAASQAEVWHLLTQNFIVDLDAVAVLLPRSEPEPHWLPTRR</sequence>
<protein>
    <submittedName>
        <fullName evidence="1">Uncharacterized protein</fullName>
    </submittedName>
</protein>
<accession>A0ABV2L5D6</accession>
<gene>
    <name evidence="1" type="ORF">ABID43_002582</name>
</gene>
<proteinExistence type="predicted"/>
<comment type="caution">
    <text evidence="1">The sequence shown here is derived from an EMBL/GenBank/DDBJ whole genome shotgun (WGS) entry which is preliminary data.</text>
</comment>
<reference evidence="1 2" key="1">
    <citation type="submission" date="2024-06" db="EMBL/GenBank/DDBJ databases">
        <title>Genomic Encyclopedia of Type Strains, Phase IV (KMG-IV): sequencing the most valuable type-strain genomes for metagenomic binning, comparative biology and taxonomic classification.</title>
        <authorList>
            <person name="Goeker M."/>
        </authorList>
    </citation>
    <scope>NUCLEOTIDE SEQUENCE [LARGE SCALE GENOMIC DNA]</scope>
    <source>
        <strain evidence="1 2">DSM 21331</strain>
    </source>
</reference>
<name>A0ABV2L5D6_9HYPH</name>
<evidence type="ECO:0000313" key="1">
    <source>
        <dbReference type="EMBL" id="MET3693038.1"/>
    </source>
</evidence>
<organism evidence="1 2">
    <name type="scientific">Methylobacterium goesingense</name>
    <dbReference type="NCBI Taxonomy" id="243690"/>
    <lineage>
        <taxon>Bacteria</taxon>
        <taxon>Pseudomonadati</taxon>
        <taxon>Pseudomonadota</taxon>
        <taxon>Alphaproteobacteria</taxon>
        <taxon>Hyphomicrobiales</taxon>
        <taxon>Methylobacteriaceae</taxon>
        <taxon>Methylobacterium</taxon>
    </lineage>
</organism>
<evidence type="ECO:0000313" key="2">
    <source>
        <dbReference type="Proteomes" id="UP001549145"/>
    </source>
</evidence>
<dbReference type="RefSeq" id="WP_238279860.1">
    <property type="nucleotide sequence ID" value="NZ_BPQL01000068.1"/>
</dbReference>
<dbReference type="Proteomes" id="UP001549145">
    <property type="component" value="Unassembled WGS sequence"/>
</dbReference>
<keyword evidence="2" id="KW-1185">Reference proteome</keyword>